<dbReference type="InterPro" id="IPR000415">
    <property type="entry name" value="Nitroreductase-like"/>
</dbReference>
<proteinExistence type="predicted"/>
<dbReference type="InterPro" id="IPR050627">
    <property type="entry name" value="Nitroreductase/BluB"/>
</dbReference>
<dbReference type="PANTHER" id="PTHR23026:SF90">
    <property type="entry name" value="IODOTYROSINE DEIODINASE 1"/>
    <property type="match status" value="1"/>
</dbReference>
<keyword evidence="6" id="KW-1185">Reference proteome</keyword>
<dbReference type="PANTHER" id="PTHR23026">
    <property type="entry name" value="NADPH NITROREDUCTASE"/>
    <property type="match status" value="1"/>
</dbReference>
<evidence type="ECO:0000259" key="4">
    <source>
        <dbReference type="Pfam" id="PF00881"/>
    </source>
</evidence>
<dbReference type="Proteomes" id="UP000183629">
    <property type="component" value="Unassembled WGS sequence"/>
</dbReference>
<evidence type="ECO:0000256" key="2">
    <source>
        <dbReference type="ARBA" id="ARBA00022643"/>
    </source>
</evidence>
<dbReference type="InterPro" id="IPR029479">
    <property type="entry name" value="Nitroreductase"/>
</dbReference>
<protein>
    <submittedName>
        <fullName evidence="5">Nitroreductase</fullName>
    </submittedName>
</protein>
<organism evidence="5 6">
    <name type="scientific">Streptococcus gallolyticus</name>
    <dbReference type="NCBI Taxonomy" id="315405"/>
    <lineage>
        <taxon>Bacteria</taxon>
        <taxon>Bacillati</taxon>
        <taxon>Bacillota</taxon>
        <taxon>Bacilli</taxon>
        <taxon>Lactobacillales</taxon>
        <taxon>Streptococcaceae</taxon>
        <taxon>Streptococcus</taxon>
    </lineage>
</organism>
<dbReference type="Pfam" id="PF00881">
    <property type="entry name" value="Nitroreductase"/>
    <property type="match status" value="1"/>
</dbReference>
<evidence type="ECO:0000256" key="1">
    <source>
        <dbReference type="ARBA" id="ARBA00022630"/>
    </source>
</evidence>
<sequence>MTTQSILKQRVSSRDFSNQKVAIDDIKAIIAEAQLAPSWENSQPWKAYVATGKTLEAIKKWHFDNVTNGGKSWVDIMPPQEWHIHAKDNIAAWEKATQNDLGEKGWQDFWSAQSHFFNAPAVVYITIPKDSTHYSAYDAGAFGYGILLAAAERGLASLPAYEFIRFPKEIRKQLEIPEEESLLMGIALGYASDKPLNDLRTTRNPLDDILKISD</sequence>
<gene>
    <name evidence="5" type="ORF">SAMN05660328_10763</name>
</gene>
<feature type="domain" description="Nitroreductase" evidence="4">
    <location>
        <begin position="7"/>
        <end position="190"/>
    </location>
</feature>
<dbReference type="AlphaFoldDB" id="A0A1I7J158"/>
<accession>A0A1I7J158</accession>
<dbReference type="RefSeq" id="WP_074658161.1">
    <property type="nucleotide sequence ID" value="NZ_FOLZ01000002.1"/>
</dbReference>
<evidence type="ECO:0000313" key="5">
    <source>
        <dbReference type="EMBL" id="SFU78946.1"/>
    </source>
</evidence>
<dbReference type="Gene3D" id="3.40.109.10">
    <property type="entry name" value="NADH Oxidase"/>
    <property type="match status" value="1"/>
</dbReference>
<keyword evidence="3" id="KW-0560">Oxidoreductase</keyword>
<dbReference type="CDD" id="cd02136">
    <property type="entry name" value="PnbA_NfnB-like"/>
    <property type="match status" value="1"/>
</dbReference>
<name>A0A1I7J158_9STRE</name>
<evidence type="ECO:0000256" key="3">
    <source>
        <dbReference type="ARBA" id="ARBA00023002"/>
    </source>
</evidence>
<evidence type="ECO:0000313" key="6">
    <source>
        <dbReference type="Proteomes" id="UP000183629"/>
    </source>
</evidence>
<reference evidence="6" key="1">
    <citation type="submission" date="2016-10" db="EMBL/GenBank/DDBJ databases">
        <authorList>
            <person name="Varghese N."/>
            <person name="Submissions S."/>
        </authorList>
    </citation>
    <scope>NUCLEOTIDE SEQUENCE [LARGE SCALE GENOMIC DNA]</scope>
    <source>
        <strain evidence="6">LMG 15572</strain>
    </source>
</reference>
<keyword evidence="2" id="KW-0288">FMN</keyword>
<dbReference type="SUPFAM" id="SSF55469">
    <property type="entry name" value="FMN-dependent nitroreductase-like"/>
    <property type="match status" value="1"/>
</dbReference>
<dbReference type="EMBL" id="FPBN01000007">
    <property type="protein sequence ID" value="SFU78946.1"/>
    <property type="molecule type" value="Genomic_DNA"/>
</dbReference>
<dbReference type="GO" id="GO:0016491">
    <property type="term" value="F:oxidoreductase activity"/>
    <property type="evidence" value="ECO:0007669"/>
    <property type="project" value="UniProtKB-KW"/>
</dbReference>
<keyword evidence="1" id="KW-0285">Flavoprotein</keyword>